<dbReference type="AlphaFoldDB" id="A0A8J3JLU2"/>
<organism evidence="2 3">
    <name type="scientific">Catellatospora chokoriensis</name>
    <dbReference type="NCBI Taxonomy" id="310353"/>
    <lineage>
        <taxon>Bacteria</taxon>
        <taxon>Bacillati</taxon>
        <taxon>Actinomycetota</taxon>
        <taxon>Actinomycetes</taxon>
        <taxon>Micromonosporales</taxon>
        <taxon>Micromonosporaceae</taxon>
        <taxon>Catellatospora</taxon>
    </lineage>
</organism>
<protein>
    <submittedName>
        <fullName evidence="2">Uncharacterized protein</fullName>
    </submittedName>
</protein>
<keyword evidence="1" id="KW-0812">Transmembrane</keyword>
<evidence type="ECO:0000313" key="2">
    <source>
        <dbReference type="EMBL" id="GIF87242.1"/>
    </source>
</evidence>
<keyword evidence="1" id="KW-0472">Membrane</keyword>
<keyword evidence="1" id="KW-1133">Transmembrane helix</keyword>
<feature type="transmembrane region" description="Helical" evidence="1">
    <location>
        <begin position="81"/>
        <end position="105"/>
    </location>
</feature>
<dbReference type="RefSeq" id="WP_191841687.1">
    <property type="nucleotide sequence ID" value="NZ_BAAALB010000015.1"/>
</dbReference>
<comment type="caution">
    <text evidence="2">The sequence shown here is derived from an EMBL/GenBank/DDBJ whole genome shotgun (WGS) entry which is preliminary data.</text>
</comment>
<dbReference type="EMBL" id="BONG01000002">
    <property type="protein sequence ID" value="GIF87242.1"/>
    <property type="molecule type" value="Genomic_DNA"/>
</dbReference>
<proteinExistence type="predicted"/>
<dbReference type="Proteomes" id="UP000619293">
    <property type="component" value="Unassembled WGS sequence"/>
</dbReference>
<gene>
    <name evidence="2" type="ORF">Cch02nite_06860</name>
</gene>
<sequence>MEEFDMTMLGVIVPQAVGVLMMIAALVAALVMRGRLGIAATGLTVAATALGALTFVFNAWWQSAGVRMVFESGGEGRYTMLTVVSLATWAMHLLWTGLLIAAVFAGRRRTPVVVQNAIVGPGSLL</sequence>
<reference evidence="2 3" key="1">
    <citation type="submission" date="2021-01" db="EMBL/GenBank/DDBJ databases">
        <title>Whole genome shotgun sequence of Catellatospora chokoriensis NBRC 107358.</title>
        <authorList>
            <person name="Komaki H."/>
            <person name="Tamura T."/>
        </authorList>
    </citation>
    <scope>NUCLEOTIDE SEQUENCE [LARGE SCALE GENOMIC DNA]</scope>
    <source>
        <strain evidence="2 3">NBRC 107358</strain>
    </source>
</reference>
<name>A0A8J3JLU2_9ACTN</name>
<evidence type="ECO:0000256" key="1">
    <source>
        <dbReference type="SAM" id="Phobius"/>
    </source>
</evidence>
<feature type="transmembrane region" description="Helical" evidence="1">
    <location>
        <begin position="12"/>
        <end position="31"/>
    </location>
</feature>
<accession>A0A8J3JLU2</accession>
<feature type="transmembrane region" description="Helical" evidence="1">
    <location>
        <begin position="38"/>
        <end position="61"/>
    </location>
</feature>
<evidence type="ECO:0000313" key="3">
    <source>
        <dbReference type="Proteomes" id="UP000619293"/>
    </source>
</evidence>
<keyword evidence="3" id="KW-1185">Reference proteome</keyword>